<dbReference type="STRING" id="1125411.W908_05825"/>
<keyword evidence="10" id="KW-1185">Reference proteome</keyword>
<dbReference type="Pfam" id="PF00216">
    <property type="entry name" value="Bac_DNA_binding"/>
    <property type="match status" value="1"/>
</dbReference>
<dbReference type="GO" id="GO:0005829">
    <property type="term" value="C:cytosol"/>
    <property type="evidence" value="ECO:0007669"/>
    <property type="project" value="TreeGrafter"/>
</dbReference>
<dbReference type="PRINTS" id="PR01727">
    <property type="entry name" value="DNABINDINGHU"/>
</dbReference>
<dbReference type="InterPro" id="IPR000119">
    <property type="entry name" value="Hist_DNA-bd"/>
</dbReference>
<evidence type="ECO:0000313" key="9">
    <source>
        <dbReference type="EMBL" id="ALE02096.1"/>
    </source>
</evidence>
<evidence type="ECO:0000313" key="10">
    <source>
        <dbReference type="Proteomes" id="UP000068905"/>
    </source>
</evidence>
<dbReference type="AlphaFoldDB" id="A0A0M4L4G9"/>
<keyword evidence="6" id="KW-0804">Transcription</keyword>
<evidence type="ECO:0000256" key="3">
    <source>
        <dbReference type="ARBA" id="ARBA00022845"/>
    </source>
</evidence>
<dbReference type="RefSeq" id="WP_020025067.1">
    <property type="nucleotide sequence ID" value="NZ_CP006911.1"/>
</dbReference>
<dbReference type="InterPro" id="IPR010992">
    <property type="entry name" value="IHF-like_DNA-bd_dom_sf"/>
</dbReference>
<dbReference type="InterPro" id="IPR020816">
    <property type="entry name" value="Histone-like_DNA-bd_CS"/>
</dbReference>
<keyword evidence="3" id="KW-0810">Translation regulation</keyword>
<accession>A0A0M4L4G9</accession>
<name>A0A0M4L4G9_9GAMM</name>
<dbReference type="GO" id="GO:0003677">
    <property type="term" value="F:DNA binding"/>
    <property type="evidence" value="ECO:0007669"/>
    <property type="project" value="UniProtKB-KW"/>
</dbReference>
<dbReference type="NCBIfam" id="NF001401">
    <property type="entry name" value="PRK00285.1"/>
    <property type="match status" value="1"/>
</dbReference>
<evidence type="ECO:0000256" key="8">
    <source>
        <dbReference type="RuleBase" id="RU003939"/>
    </source>
</evidence>
<dbReference type="SMART" id="SM00411">
    <property type="entry name" value="BHL"/>
    <property type="match status" value="1"/>
</dbReference>
<dbReference type="KEGG" id="tsn:W908_05825"/>
<dbReference type="PANTHER" id="PTHR33175:SF2">
    <property type="entry name" value="INTEGRATION HOST FACTOR SUBUNIT ALPHA"/>
    <property type="match status" value="1"/>
</dbReference>
<dbReference type="EMBL" id="CP006911">
    <property type="protein sequence ID" value="ALE02096.1"/>
    <property type="molecule type" value="Genomic_DNA"/>
</dbReference>
<proteinExistence type="inferred from homology"/>
<dbReference type="PANTHER" id="PTHR33175">
    <property type="entry name" value="DNA-BINDING PROTEIN HU"/>
    <property type="match status" value="1"/>
</dbReference>
<dbReference type="Gene3D" id="4.10.520.10">
    <property type="entry name" value="IHF-like DNA-binding proteins"/>
    <property type="match status" value="1"/>
</dbReference>
<dbReference type="GO" id="GO:0006355">
    <property type="term" value="P:regulation of DNA-templated transcription"/>
    <property type="evidence" value="ECO:0007669"/>
    <property type="project" value="InterPro"/>
</dbReference>
<dbReference type="PATRIC" id="fig|1125411.7.peg.1148"/>
<keyword evidence="7" id="KW-0233">DNA recombination</keyword>
<evidence type="ECO:0000256" key="5">
    <source>
        <dbReference type="ARBA" id="ARBA00023125"/>
    </source>
</evidence>
<dbReference type="Proteomes" id="UP000068905">
    <property type="component" value="Chromosome"/>
</dbReference>
<keyword evidence="5" id="KW-0238">DNA-binding</keyword>
<keyword evidence="4" id="KW-0805">Transcription regulation</keyword>
<reference evidence="9 10" key="1">
    <citation type="journal article" date="2015" name="Genome Announc.">
        <title>Genome Sequence of 'Candidatus Thioglobus singularis' Strain PS1, a Mixotroph from the SUP05 Clade of Marine Gammaproteobacteria.</title>
        <authorList>
            <person name="Marshall K.T."/>
            <person name="Morris R.M."/>
        </authorList>
    </citation>
    <scope>NUCLEOTIDE SEQUENCE [LARGE SCALE GENOMIC DNA]</scope>
    <source>
        <strain evidence="9 10">PS1</strain>
    </source>
</reference>
<dbReference type="OrthoDB" id="9797747at2"/>
<sequence>MSLTKQDIANTLVKKTELTQTQALALTNQFFDQIIETLKSGEEIKLSSFGNFVVRNKTPRPGRNPKTGEEVMISARKVVTFKAGPKLKLATQKGKK</sequence>
<comment type="similarity">
    <text evidence="1 8">Belongs to the bacterial histone-like protein family.</text>
</comment>
<gene>
    <name evidence="9" type="ORF">W908_05825</name>
</gene>
<evidence type="ECO:0000256" key="6">
    <source>
        <dbReference type="ARBA" id="ARBA00023163"/>
    </source>
</evidence>
<evidence type="ECO:0000256" key="2">
    <source>
        <dbReference type="ARBA" id="ARBA00018329"/>
    </source>
</evidence>
<dbReference type="InterPro" id="IPR005684">
    <property type="entry name" value="IHF_alpha"/>
</dbReference>
<dbReference type="GO" id="GO:0006310">
    <property type="term" value="P:DNA recombination"/>
    <property type="evidence" value="ECO:0007669"/>
    <property type="project" value="UniProtKB-KW"/>
</dbReference>
<dbReference type="GO" id="GO:0030527">
    <property type="term" value="F:structural constituent of chromatin"/>
    <property type="evidence" value="ECO:0007669"/>
    <property type="project" value="InterPro"/>
</dbReference>
<dbReference type="PROSITE" id="PS00045">
    <property type="entry name" value="HISTONE_LIKE"/>
    <property type="match status" value="1"/>
</dbReference>
<dbReference type="SUPFAM" id="SSF47729">
    <property type="entry name" value="IHF-like DNA-binding proteins"/>
    <property type="match status" value="1"/>
</dbReference>
<dbReference type="CDD" id="cd13835">
    <property type="entry name" value="IHF_A"/>
    <property type="match status" value="1"/>
</dbReference>
<dbReference type="GO" id="GO:0009893">
    <property type="term" value="P:positive regulation of metabolic process"/>
    <property type="evidence" value="ECO:0007669"/>
    <property type="project" value="UniProtKB-ARBA"/>
</dbReference>
<evidence type="ECO:0000256" key="1">
    <source>
        <dbReference type="ARBA" id="ARBA00010529"/>
    </source>
</evidence>
<evidence type="ECO:0000256" key="7">
    <source>
        <dbReference type="ARBA" id="ARBA00023172"/>
    </source>
</evidence>
<protein>
    <recommendedName>
        <fullName evidence="2">Integration host factor subunit alpha</fullName>
    </recommendedName>
</protein>
<evidence type="ECO:0000256" key="4">
    <source>
        <dbReference type="ARBA" id="ARBA00023015"/>
    </source>
</evidence>
<organism evidence="9 10">
    <name type="scientific">Candidatus Pseudothioglobus singularis PS1</name>
    <dbReference type="NCBI Taxonomy" id="1125411"/>
    <lineage>
        <taxon>Bacteria</taxon>
        <taxon>Pseudomonadati</taxon>
        <taxon>Pseudomonadota</taxon>
        <taxon>Gammaproteobacteria</taxon>
        <taxon>Candidatus Pseudothioglobaceae</taxon>
        <taxon>Candidatus Pseudothioglobus</taxon>
    </lineage>
</organism>
<dbReference type="GO" id="GO:0006417">
    <property type="term" value="P:regulation of translation"/>
    <property type="evidence" value="ECO:0007669"/>
    <property type="project" value="UniProtKB-KW"/>
</dbReference>